<dbReference type="PROSITE" id="PS51011">
    <property type="entry name" value="ARID"/>
    <property type="match status" value="1"/>
</dbReference>
<dbReference type="SMART" id="SM00501">
    <property type="entry name" value="BRIGHT"/>
    <property type="match status" value="1"/>
</dbReference>
<evidence type="ECO:0000313" key="3">
    <source>
        <dbReference type="EMBL" id="JAP93353.1"/>
    </source>
</evidence>
<dbReference type="Pfam" id="PF01388">
    <property type="entry name" value="ARID"/>
    <property type="match status" value="1"/>
</dbReference>
<proteinExistence type="predicted"/>
<dbReference type="AlphaFoldDB" id="A0A146K973"/>
<dbReference type="SUPFAM" id="SSF46774">
    <property type="entry name" value="ARID-like"/>
    <property type="match status" value="1"/>
</dbReference>
<dbReference type="PANTHER" id="PTHR46691">
    <property type="entry name" value="HIGH MOBILITY GROUP B PROTEIN 9"/>
    <property type="match status" value="1"/>
</dbReference>
<feature type="compositionally biased region" description="Polar residues" evidence="1">
    <location>
        <begin position="12"/>
        <end position="21"/>
    </location>
</feature>
<evidence type="ECO:0000259" key="2">
    <source>
        <dbReference type="PROSITE" id="PS51011"/>
    </source>
</evidence>
<protein>
    <submittedName>
        <fullName evidence="3">ARID1 AT-rich interaction domain protein</fullName>
    </submittedName>
</protein>
<dbReference type="PANTHER" id="PTHR46691:SF5">
    <property type="entry name" value="HMG (HIGH MOBILITY GROUP) BOX PROTEIN"/>
    <property type="match status" value="1"/>
</dbReference>
<reference evidence="3" key="1">
    <citation type="submission" date="2015-07" db="EMBL/GenBank/DDBJ databases">
        <title>Adaptation to a free-living lifestyle via gene acquisitions in the diplomonad Trepomonas sp. PC1.</title>
        <authorList>
            <person name="Xu F."/>
            <person name="Jerlstrom-Hultqvist J."/>
            <person name="Kolisko M."/>
            <person name="Simpson A.G.B."/>
            <person name="Roger A.J."/>
            <person name="Svard S.G."/>
            <person name="Andersson J.O."/>
        </authorList>
    </citation>
    <scope>NUCLEOTIDE SEQUENCE</scope>
    <source>
        <strain evidence="3">PC1</strain>
    </source>
</reference>
<gene>
    <name evidence="3" type="ORF">TPC1_14404</name>
</gene>
<evidence type="ECO:0000256" key="1">
    <source>
        <dbReference type="SAM" id="MobiDB-lite"/>
    </source>
</evidence>
<dbReference type="Gene3D" id="1.10.150.60">
    <property type="entry name" value="ARID DNA-binding domain"/>
    <property type="match status" value="1"/>
</dbReference>
<dbReference type="InterPro" id="IPR036431">
    <property type="entry name" value="ARID_dom_sf"/>
</dbReference>
<dbReference type="CDD" id="cd16100">
    <property type="entry name" value="ARID"/>
    <property type="match status" value="1"/>
</dbReference>
<dbReference type="EMBL" id="GDID01003253">
    <property type="protein sequence ID" value="JAP93353.1"/>
    <property type="molecule type" value="Transcribed_RNA"/>
</dbReference>
<dbReference type="SMART" id="SM01014">
    <property type="entry name" value="ARID"/>
    <property type="match status" value="1"/>
</dbReference>
<sequence length="380" mass="44426">MPLPDVSYDSVPHQSSFLNNPQENQQSVLQQQSILQQNAVQQNQYHTLQPQINYNNFPVVSGPSAISQIFQQRVSELTRSMNREVRKLPRVGRRELDLYKLYEAVQKRGGYASVTQWKDLALELDLPSSVTNAGYTLRTKYESFIMPFEQVLLKEFPVQSRKQNWIQTSDEHHNAVLKQQMIQQMIKQQTMSKMLGSDYNNQSFNQQNYSGLNQFQQQQLQQQIQQQIQQQLQNKNYQNQNYQNFQGYQSFQNPNQSFQQNQNQSFQYFNQNQQTLTHQTVLKTFSLKKLKLDAMNPTDQTFQKTLLQYPLLEYLTIGSLKNITQVPAKFPPNLKAVKLIEVPQCLQQKFIEALSELEHMEDLEVTAYEGDSQKMCSSID</sequence>
<feature type="domain" description="ARID" evidence="2">
    <location>
        <begin position="64"/>
        <end position="153"/>
    </location>
</feature>
<organism evidence="3">
    <name type="scientific">Trepomonas sp. PC1</name>
    <dbReference type="NCBI Taxonomy" id="1076344"/>
    <lineage>
        <taxon>Eukaryota</taxon>
        <taxon>Metamonada</taxon>
        <taxon>Diplomonadida</taxon>
        <taxon>Hexamitidae</taxon>
        <taxon>Hexamitinae</taxon>
        <taxon>Trepomonas</taxon>
    </lineage>
</organism>
<accession>A0A146K973</accession>
<dbReference type="GO" id="GO:0003677">
    <property type="term" value="F:DNA binding"/>
    <property type="evidence" value="ECO:0007669"/>
    <property type="project" value="InterPro"/>
</dbReference>
<feature type="region of interest" description="Disordered" evidence="1">
    <location>
        <begin position="1"/>
        <end position="23"/>
    </location>
</feature>
<dbReference type="InterPro" id="IPR001606">
    <property type="entry name" value="ARID_dom"/>
</dbReference>
<name>A0A146K973_9EUKA</name>